<protein>
    <submittedName>
        <fullName evidence="1">Uncharacterized protein</fullName>
    </submittedName>
</protein>
<proteinExistence type="predicted"/>
<accession>A0A0F9IMM3</accession>
<sequence>MLEVTNKAVKPATVKKLRTDVDRAKQDAATDKLLSKVSQDAAIAKLQKQIKILDDRVSLLEQ</sequence>
<evidence type="ECO:0000313" key="1">
    <source>
        <dbReference type="EMBL" id="KKM45583.1"/>
    </source>
</evidence>
<comment type="caution">
    <text evidence="1">The sequence shown here is derived from an EMBL/GenBank/DDBJ whole genome shotgun (WGS) entry which is preliminary data.</text>
</comment>
<name>A0A0F9IMM3_9ZZZZ</name>
<dbReference type="AlphaFoldDB" id="A0A0F9IMM3"/>
<dbReference type="EMBL" id="LAZR01012049">
    <property type="protein sequence ID" value="KKM45583.1"/>
    <property type="molecule type" value="Genomic_DNA"/>
</dbReference>
<gene>
    <name evidence="1" type="ORF">LCGC14_1560520</name>
</gene>
<reference evidence="1" key="1">
    <citation type="journal article" date="2015" name="Nature">
        <title>Complex archaea that bridge the gap between prokaryotes and eukaryotes.</title>
        <authorList>
            <person name="Spang A."/>
            <person name="Saw J.H."/>
            <person name="Jorgensen S.L."/>
            <person name="Zaremba-Niedzwiedzka K."/>
            <person name="Martijn J."/>
            <person name="Lind A.E."/>
            <person name="van Eijk R."/>
            <person name="Schleper C."/>
            <person name="Guy L."/>
            <person name="Ettema T.J."/>
        </authorList>
    </citation>
    <scope>NUCLEOTIDE SEQUENCE</scope>
</reference>
<organism evidence="1">
    <name type="scientific">marine sediment metagenome</name>
    <dbReference type="NCBI Taxonomy" id="412755"/>
    <lineage>
        <taxon>unclassified sequences</taxon>
        <taxon>metagenomes</taxon>
        <taxon>ecological metagenomes</taxon>
    </lineage>
</organism>